<dbReference type="GO" id="GO:0051536">
    <property type="term" value="F:iron-sulfur cluster binding"/>
    <property type="evidence" value="ECO:0007669"/>
    <property type="project" value="UniProtKB-KW"/>
</dbReference>
<evidence type="ECO:0000256" key="3">
    <source>
        <dbReference type="ARBA" id="ARBA00023004"/>
    </source>
</evidence>
<gene>
    <name evidence="5" type="ORF">GCM10011614_30630</name>
</gene>
<accession>A0A918PJM5</accession>
<evidence type="ECO:0000256" key="1">
    <source>
        <dbReference type="ARBA" id="ARBA00005806"/>
    </source>
</evidence>
<dbReference type="Pfam" id="PF06050">
    <property type="entry name" value="HGD-D"/>
    <property type="match status" value="1"/>
</dbReference>
<dbReference type="PANTHER" id="PTHR30548:SF5">
    <property type="entry name" value="SUBUNIT OF OXYGEN-SENSITIVE 2-HYDROXYISOCAPROYL-COA DEHYDRATASE"/>
    <property type="match status" value="1"/>
</dbReference>
<keyword evidence="2" id="KW-0479">Metal-binding</keyword>
<dbReference type="Gene3D" id="3.40.50.11890">
    <property type="match status" value="1"/>
</dbReference>
<dbReference type="Proteomes" id="UP000648075">
    <property type="component" value="Unassembled WGS sequence"/>
</dbReference>
<reference evidence="5" key="1">
    <citation type="journal article" date="2014" name="Int. J. Syst. Evol. Microbiol.">
        <title>Complete genome sequence of Corynebacterium casei LMG S-19264T (=DSM 44701T), isolated from a smear-ripened cheese.</title>
        <authorList>
            <consortium name="US DOE Joint Genome Institute (JGI-PGF)"/>
            <person name="Walter F."/>
            <person name="Albersmeier A."/>
            <person name="Kalinowski J."/>
            <person name="Ruckert C."/>
        </authorList>
    </citation>
    <scope>NUCLEOTIDE SEQUENCE</scope>
    <source>
        <strain evidence="5">KCTC 32255</strain>
    </source>
</reference>
<name>A0A918PJM5_9SPHN</name>
<comment type="similarity">
    <text evidence="1">Belongs to the FldB/FldC dehydratase alpha/beta subunit family.</text>
</comment>
<dbReference type="PANTHER" id="PTHR30548">
    <property type="entry name" value="2-HYDROXYGLUTARYL-COA DEHYDRATASE, D-COMPONENT-RELATED"/>
    <property type="match status" value="1"/>
</dbReference>
<keyword evidence="3" id="KW-0408">Iron</keyword>
<dbReference type="GO" id="GO:0046872">
    <property type="term" value="F:metal ion binding"/>
    <property type="evidence" value="ECO:0007669"/>
    <property type="project" value="UniProtKB-KW"/>
</dbReference>
<keyword evidence="4" id="KW-0411">Iron-sulfur</keyword>
<evidence type="ECO:0000256" key="2">
    <source>
        <dbReference type="ARBA" id="ARBA00022723"/>
    </source>
</evidence>
<dbReference type="Gene3D" id="1.20.1270.370">
    <property type="match status" value="1"/>
</dbReference>
<proteinExistence type="inferred from homology"/>
<sequence>MSDMIFENAAGSVDATVVRLLGTLSEAAAAPLEYVARWKRRTGRKAVGVLPMNFPLELVHAAGALPSLVQESSEAITDGRSLIYEFYCAYSRSLADQGAKGRLDVFDAIYAVDHCVALLGALDALRFAIEDRPIHLAQFPASMDEPASRVAVRERIAEMAAALAALTGTAPSAAALADSIALYNRDRALMRKVMDMRRAGTARISARQMQAIVQSAMVMDVAEHIAIMEQLVPALAQAAAGAPSGAVRLFLSGHYCHAPRPEVFDMIESCGVSIADDDLFTGYRFIATDVDATGDPLDALTDWYFNRNVTVPCGTRAQKTVDGADTLLTAIEASGSQAAIILLPKFCEPHMLYFPEIRKALLARDIPFLLIETEHEGLALEMLKTRVEALVETMKRGVAAH</sequence>
<dbReference type="InterPro" id="IPR010327">
    <property type="entry name" value="FldB/FldC_alpha/beta"/>
</dbReference>
<organism evidence="5 6">
    <name type="scientific">Novosphingobium colocasiae</name>
    <dbReference type="NCBI Taxonomy" id="1256513"/>
    <lineage>
        <taxon>Bacteria</taxon>
        <taxon>Pseudomonadati</taxon>
        <taxon>Pseudomonadota</taxon>
        <taxon>Alphaproteobacteria</taxon>
        <taxon>Sphingomonadales</taxon>
        <taxon>Sphingomonadaceae</taxon>
        <taxon>Novosphingobium</taxon>
    </lineage>
</organism>
<dbReference type="EMBL" id="BMZA01000015">
    <property type="protein sequence ID" value="GGZ13334.1"/>
    <property type="molecule type" value="Genomic_DNA"/>
</dbReference>
<evidence type="ECO:0000313" key="6">
    <source>
        <dbReference type="Proteomes" id="UP000648075"/>
    </source>
</evidence>
<dbReference type="Gene3D" id="3.40.50.11900">
    <property type="match status" value="1"/>
</dbReference>
<dbReference type="AlphaFoldDB" id="A0A918PJM5"/>
<evidence type="ECO:0000313" key="5">
    <source>
        <dbReference type="EMBL" id="GGZ13334.1"/>
    </source>
</evidence>
<evidence type="ECO:0000256" key="4">
    <source>
        <dbReference type="ARBA" id="ARBA00023014"/>
    </source>
</evidence>
<comment type="caution">
    <text evidence="5">The sequence shown here is derived from an EMBL/GenBank/DDBJ whole genome shotgun (WGS) entry which is preliminary data.</text>
</comment>
<protein>
    <submittedName>
        <fullName evidence="5">2-hydroxyglutaryl-CoA dehydratase</fullName>
    </submittedName>
</protein>
<keyword evidence="6" id="KW-1185">Reference proteome</keyword>
<reference evidence="5" key="2">
    <citation type="submission" date="2020-09" db="EMBL/GenBank/DDBJ databases">
        <authorList>
            <person name="Sun Q."/>
            <person name="Kim S."/>
        </authorList>
    </citation>
    <scope>NUCLEOTIDE SEQUENCE</scope>
    <source>
        <strain evidence="5">KCTC 32255</strain>
    </source>
</reference>